<feature type="region of interest" description="Disordered" evidence="1">
    <location>
        <begin position="1"/>
        <end position="32"/>
    </location>
</feature>
<reference evidence="2 3" key="1">
    <citation type="journal article" date="2016" name="Nat. Commun.">
        <title>Thousands of microbial genomes shed light on interconnected biogeochemical processes in an aquifer system.</title>
        <authorList>
            <person name="Anantharaman K."/>
            <person name="Brown C.T."/>
            <person name="Hug L.A."/>
            <person name="Sharon I."/>
            <person name="Castelle C.J."/>
            <person name="Probst A.J."/>
            <person name="Thomas B.C."/>
            <person name="Singh A."/>
            <person name="Wilkins M.J."/>
            <person name="Karaoz U."/>
            <person name="Brodie E.L."/>
            <person name="Williams K.H."/>
            <person name="Hubbard S.S."/>
            <person name="Banfield J.F."/>
        </authorList>
    </citation>
    <scope>NUCLEOTIDE SEQUENCE [LARGE SCALE GENOMIC DNA]</scope>
</reference>
<gene>
    <name evidence="2" type="ORF">A3D26_01680</name>
</gene>
<dbReference type="EMBL" id="MHBZ01000027">
    <property type="protein sequence ID" value="OGY10899.1"/>
    <property type="molecule type" value="Genomic_DNA"/>
</dbReference>
<name>A0A1G1V698_9BACT</name>
<protein>
    <submittedName>
        <fullName evidence="2">Uncharacterized protein</fullName>
    </submittedName>
</protein>
<dbReference type="AlphaFoldDB" id="A0A1G1V698"/>
<evidence type="ECO:0000313" key="2">
    <source>
        <dbReference type="EMBL" id="OGY10899.1"/>
    </source>
</evidence>
<organism evidence="2 3">
    <name type="scientific">Candidatus Blackburnbacteria bacterium RIFCSPHIGHO2_02_FULL_44_20</name>
    <dbReference type="NCBI Taxonomy" id="1797516"/>
    <lineage>
        <taxon>Bacteria</taxon>
        <taxon>Candidatus Blackburniibacteriota</taxon>
    </lineage>
</organism>
<accession>A0A1G1V698</accession>
<evidence type="ECO:0000313" key="3">
    <source>
        <dbReference type="Proteomes" id="UP000178319"/>
    </source>
</evidence>
<dbReference type="Proteomes" id="UP000178319">
    <property type="component" value="Unassembled WGS sequence"/>
</dbReference>
<sequence length="187" mass="20453">MWSRNRFGTRPTVTKENPKMGTEDPTTQPQASRLGITLDATVLGKALNVPAIRLHYAAGVASIWVLFGGNADDRNSWSLLLTLLNVNRADARQIATEMRLSSTPDNGVWVQTNFCVTVLNDGSPAAEGLLEAVQGAELPYKVETATRFGLQSTSGAWVNLTLSSGLPDIFRAEWERCGHPRCDYHQP</sequence>
<proteinExistence type="predicted"/>
<evidence type="ECO:0000256" key="1">
    <source>
        <dbReference type="SAM" id="MobiDB-lite"/>
    </source>
</evidence>
<comment type="caution">
    <text evidence="2">The sequence shown here is derived from an EMBL/GenBank/DDBJ whole genome shotgun (WGS) entry which is preliminary data.</text>
</comment>